<dbReference type="EMBL" id="JAKELL010000008">
    <property type="protein sequence ID" value="KAH8996612.1"/>
    <property type="molecule type" value="Genomic_DNA"/>
</dbReference>
<accession>A0AAD4QG06</accession>
<gene>
    <name evidence="1" type="ORF">EDB92DRAFT_1933573</name>
</gene>
<reference evidence="1" key="1">
    <citation type="submission" date="2022-01" db="EMBL/GenBank/DDBJ databases">
        <title>Comparative genomics reveals a dynamic genome evolution in the ectomycorrhizal milk-cap (Lactarius) mushrooms.</title>
        <authorList>
            <consortium name="DOE Joint Genome Institute"/>
            <person name="Lebreton A."/>
            <person name="Tang N."/>
            <person name="Kuo A."/>
            <person name="LaButti K."/>
            <person name="Drula E."/>
            <person name="Barry K."/>
            <person name="Clum A."/>
            <person name="Lipzen A."/>
            <person name="Mousain D."/>
            <person name="Ng V."/>
            <person name="Wang R."/>
            <person name="Wang X."/>
            <person name="Dai Y."/>
            <person name="Henrissat B."/>
            <person name="Grigoriev I.V."/>
            <person name="Guerin-Laguette A."/>
            <person name="Yu F."/>
            <person name="Martin F.M."/>
        </authorList>
    </citation>
    <scope>NUCLEOTIDE SEQUENCE</scope>
    <source>
        <strain evidence="1">QP</strain>
    </source>
</reference>
<dbReference type="Proteomes" id="UP001201163">
    <property type="component" value="Unassembled WGS sequence"/>
</dbReference>
<proteinExistence type="predicted"/>
<evidence type="ECO:0000313" key="1">
    <source>
        <dbReference type="EMBL" id="KAH8996612.1"/>
    </source>
</evidence>
<keyword evidence="2" id="KW-1185">Reference proteome</keyword>
<organism evidence="1 2">
    <name type="scientific">Lactarius akahatsu</name>
    <dbReference type="NCBI Taxonomy" id="416441"/>
    <lineage>
        <taxon>Eukaryota</taxon>
        <taxon>Fungi</taxon>
        <taxon>Dikarya</taxon>
        <taxon>Basidiomycota</taxon>
        <taxon>Agaricomycotina</taxon>
        <taxon>Agaricomycetes</taxon>
        <taxon>Russulales</taxon>
        <taxon>Russulaceae</taxon>
        <taxon>Lactarius</taxon>
    </lineage>
</organism>
<sequence length="156" mass="17060">MSPGPFDLCIQHGILGGFIPPRPSAVHNLSFKPPDNPHILLTSQFPYPSGGVTAQQLDSKPKSIQISDDTTNIVKELEDILRKLPTEEVPSNDIYGRNIGIFWQGADGFAWANSAPQGCGRFDSGIVVTEDHKKDFDRAVEITEILVQRGVAYESA</sequence>
<name>A0AAD4QG06_9AGAM</name>
<protein>
    <submittedName>
        <fullName evidence="1">Uncharacterized protein</fullName>
    </submittedName>
</protein>
<dbReference type="AlphaFoldDB" id="A0AAD4QG06"/>
<comment type="caution">
    <text evidence="1">The sequence shown here is derived from an EMBL/GenBank/DDBJ whole genome shotgun (WGS) entry which is preliminary data.</text>
</comment>
<evidence type="ECO:0000313" key="2">
    <source>
        <dbReference type="Proteomes" id="UP001201163"/>
    </source>
</evidence>